<dbReference type="AlphaFoldDB" id="A0AA46AIF1"/>
<evidence type="ECO:0000256" key="6">
    <source>
        <dbReference type="ARBA" id="ARBA00050112"/>
    </source>
</evidence>
<name>A0AA46AIF1_9CLOT</name>
<comment type="catalytic activity">
    <reaction evidence="6 7">
        <text>7-aminomethyl-7-carbaguanine + guanosine(34) in tRNA = 7-aminomethyl-7-carbaguanosine(34) in tRNA + guanine</text>
        <dbReference type="Rhea" id="RHEA:24104"/>
        <dbReference type="Rhea" id="RHEA-COMP:10341"/>
        <dbReference type="Rhea" id="RHEA-COMP:10342"/>
        <dbReference type="ChEBI" id="CHEBI:16235"/>
        <dbReference type="ChEBI" id="CHEBI:58703"/>
        <dbReference type="ChEBI" id="CHEBI:74269"/>
        <dbReference type="ChEBI" id="CHEBI:82833"/>
        <dbReference type="EC" id="2.4.2.29"/>
    </reaction>
</comment>
<keyword evidence="4 7" id="KW-0671">Queuosine biosynthesis</keyword>
<feature type="active site" description="Nucleophile" evidence="7">
    <location>
        <position position="268"/>
    </location>
</feature>
<feature type="binding site" evidence="7">
    <location>
        <position position="308"/>
    </location>
    <ligand>
        <name>Zn(2+)</name>
        <dbReference type="ChEBI" id="CHEBI:29105"/>
    </ligand>
</feature>
<feature type="region of interest" description="RNA binding; important for wobble base 34 recognition" evidence="7">
    <location>
        <begin position="273"/>
        <end position="277"/>
    </location>
</feature>
<evidence type="ECO:0000256" key="7">
    <source>
        <dbReference type="HAMAP-Rule" id="MF_00168"/>
    </source>
</evidence>
<dbReference type="Proteomes" id="UP001158066">
    <property type="component" value="Unassembled WGS sequence"/>
</dbReference>
<evidence type="ECO:0000256" key="3">
    <source>
        <dbReference type="ARBA" id="ARBA00022694"/>
    </source>
</evidence>
<comment type="pathway">
    <text evidence="7">tRNA modification; tRNA-queuosine biosynthesis.</text>
</comment>
<evidence type="ECO:0000259" key="8">
    <source>
        <dbReference type="Pfam" id="PF01702"/>
    </source>
</evidence>
<keyword evidence="10" id="KW-1185">Reference proteome</keyword>
<keyword evidence="5 7" id="KW-0862">Zinc</keyword>
<dbReference type="RefSeq" id="WP_283408599.1">
    <property type="nucleotide sequence ID" value="NZ_FXUF01000003.1"/>
</dbReference>
<dbReference type="Pfam" id="PF01702">
    <property type="entry name" value="TGT"/>
    <property type="match status" value="1"/>
</dbReference>
<feature type="binding site" evidence="7">
    <location>
        <position position="337"/>
    </location>
    <ligand>
        <name>Zn(2+)</name>
        <dbReference type="ChEBI" id="CHEBI:29105"/>
    </ligand>
</feature>
<dbReference type="PANTHER" id="PTHR46499:SF1">
    <property type="entry name" value="QUEUINE TRNA-RIBOSYLTRANSFERASE"/>
    <property type="match status" value="1"/>
</dbReference>
<gene>
    <name evidence="7" type="primary">tgt</name>
    <name evidence="9" type="ORF">SAMN06296020_103340</name>
</gene>
<evidence type="ECO:0000256" key="1">
    <source>
        <dbReference type="ARBA" id="ARBA00022676"/>
    </source>
</evidence>
<comment type="function">
    <text evidence="7">Catalyzes the base-exchange of a guanine (G) residue with the queuine precursor 7-aminomethyl-7-deazaguanine (PreQ1) at position 34 (anticodon wobble position) in tRNAs with GU(N) anticodons (tRNA-Asp, -Asn, -His and -Tyr). Catalysis occurs through a double-displacement mechanism. The nucleophile active site attacks the C1' of nucleotide 34 to detach the guanine base from the RNA, forming a covalent enzyme-RNA intermediate. The proton acceptor active site deprotonates the incoming PreQ1, allowing a nucleophilic attack on the C1' of the ribose to form the product. After dissociation, two additional enzymatic reactions on the tRNA convert PreQ1 to queuine (Q), resulting in the hypermodified nucleoside queuosine (7-(((4,5-cis-dihydroxy-2-cyclopenten-1-yl)amino)methyl)-7-deazaguanosine).</text>
</comment>
<dbReference type="PANTHER" id="PTHR46499">
    <property type="entry name" value="QUEUINE TRNA-RIBOSYLTRANSFERASE"/>
    <property type="match status" value="1"/>
</dbReference>
<comment type="cofactor">
    <cofactor evidence="7">
        <name>Zn(2+)</name>
        <dbReference type="ChEBI" id="CHEBI:29105"/>
    </cofactor>
    <text evidence="7">Binds 1 zinc ion per subunit.</text>
</comment>
<keyword evidence="2 7" id="KW-0808">Transferase</keyword>
<evidence type="ECO:0000313" key="10">
    <source>
        <dbReference type="Proteomes" id="UP001158066"/>
    </source>
</evidence>
<dbReference type="GO" id="GO:0046872">
    <property type="term" value="F:metal ion binding"/>
    <property type="evidence" value="ECO:0007669"/>
    <property type="project" value="UniProtKB-KW"/>
</dbReference>
<dbReference type="EMBL" id="FXUF01000003">
    <property type="protein sequence ID" value="SMP49459.1"/>
    <property type="molecule type" value="Genomic_DNA"/>
</dbReference>
<dbReference type="InterPro" id="IPR004803">
    <property type="entry name" value="TGT"/>
</dbReference>
<sequence>MKKNIFQQTAVSSESKGRTGLLTTTHGQIETPIFMPVGTQATVKTMTPEELKTIHTQILLSNTYHLYMRPGHDLVARAGGLHSFMNWPGPILTDSGGFQVFSLGPLRKITEEGVAFQSHIDGSRHFISPEKSVEIQNSLGADIIMAFDECIPYPADHEYVLHSVDRTTRWAKRCFDAHNRWDDQHLFGIIQGGIFHDLRQRSAEALLAMDFPGYGIGGLSVGEPKESMYDVLDHLIPQMPQDKPRYLMGVGSPDCLIHGVLRGVDMFDCVLPTRIARNGTAMTSMGQVVIKNAVHTEAFEPLDPNCDCYTCQNYSRAYLRHLFKANEILGLRLLTWHNLHFLLHLMKTLRQAITEDHLVETCRAFYLQYYGKPLEW</sequence>
<dbReference type="EC" id="2.4.2.29" evidence="7"/>
<feature type="binding site" evidence="7">
    <location>
        <position position="218"/>
    </location>
    <ligand>
        <name>substrate</name>
    </ligand>
</feature>
<dbReference type="GO" id="GO:0008479">
    <property type="term" value="F:tRNA-guanosine(34) queuine transglycosylase activity"/>
    <property type="evidence" value="ECO:0007669"/>
    <property type="project" value="UniProtKB-UniRule"/>
</dbReference>
<reference evidence="9" key="1">
    <citation type="submission" date="2017-05" db="EMBL/GenBank/DDBJ databases">
        <authorList>
            <person name="Varghese N."/>
            <person name="Submissions S."/>
        </authorList>
    </citation>
    <scope>NUCLEOTIDE SEQUENCE</scope>
    <source>
        <strain evidence="9">Su22</strain>
    </source>
</reference>
<evidence type="ECO:0000313" key="9">
    <source>
        <dbReference type="EMBL" id="SMP49459.1"/>
    </source>
</evidence>
<dbReference type="NCBIfam" id="TIGR00449">
    <property type="entry name" value="tgt_general"/>
    <property type="match status" value="1"/>
</dbReference>
<dbReference type="NCBIfam" id="TIGR00430">
    <property type="entry name" value="Q_tRNA_tgt"/>
    <property type="match status" value="1"/>
</dbReference>
<protein>
    <recommendedName>
        <fullName evidence="7">Queuine tRNA-ribosyltransferase</fullName>
        <ecNumber evidence="7">2.4.2.29</ecNumber>
    </recommendedName>
    <alternativeName>
        <fullName evidence="7">Guanine insertion enzyme</fullName>
    </alternativeName>
    <alternativeName>
        <fullName evidence="7">tRNA-guanine transglycosylase</fullName>
    </alternativeName>
</protein>
<comment type="caution">
    <text evidence="9">The sequence shown here is derived from an EMBL/GenBank/DDBJ whole genome shotgun (WGS) entry which is preliminary data.</text>
</comment>
<comment type="subunit">
    <text evidence="7">Homodimer. Within each dimer, one monomer is responsible for RNA recognition and catalysis, while the other monomer binds to the replacement base PreQ1.</text>
</comment>
<keyword evidence="3 7" id="KW-0819">tRNA processing</keyword>
<dbReference type="GO" id="GO:0008616">
    <property type="term" value="P:tRNA queuosine(34) biosynthetic process"/>
    <property type="evidence" value="ECO:0007669"/>
    <property type="project" value="UniProtKB-UniRule"/>
</dbReference>
<evidence type="ECO:0000256" key="4">
    <source>
        <dbReference type="ARBA" id="ARBA00022785"/>
    </source>
</evidence>
<feature type="binding site" evidence="7">
    <location>
        <position position="306"/>
    </location>
    <ligand>
        <name>Zn(2+)</name>
        <dbReference type="ChEBI" id="CHEBI:29105"/>
    </ligand>
</feature>
<proteinExistence type="inferred from homology"/>
<evidence type="ECO:0000256" key="5">
    <source>
        <dbReference type="ARBA" id="ARBA00022833"/>
    </source>
</evidence>
<keyword evidence="7" id="KW-0479">Metal-binding</keyword>
<feature type="domain" description="tRNA-guanine(15) transglycosylase-like" evidence="8">
    <location>
        <begin position="16"/>
        <end position="370"/>
    </location>
</feature>
<feature type="binding site" evidence="7">
    <location>
        <position position="191"/>
    </location>
    <ligand>
        <name>substrate</name>
    </ligand>
</feature>
<dbReference type="GO" id="GO:0005829">
    <property type="term" value="C:cytosol"/>
    <property type="evidence" value="ECO:0007669"/>
    <property type="project" value="TreeGrafter"/>
</dbReference>
<organism evidence="9 10">
    <name type="scientific">Anoxynatronum buryatiense</name>
    <dbReference type="NCBI Taxonomy" id="489973"/>
    <lineage>
        <taxon>Bacteria</taxon>
        <taxon>Bacillati</taxon>
        <taxon>Bacillota</taxon>
        <taxon>Clostridia</taxon>
        <taxon>Eubacteriales</taxon>
        <taxon>Clostridiaceae</taxon>
        <taxon>Anoxynatronum</taxon>
    </lineage>
</organism>
<evidence type="ECO:0000256" key="2">
    <source>
        <dbReference type="ARBA" id="ARBA00022679"/>
    </source>
</evidence>
<feature type="binding site" evidence="7">
    <location>
        <position position="148"/>
    </location>
    <ligand>
        <name>substrate</name>
    </ligand>
</feature>
<comment type="similarity">
    <text evidence="7">Belongs to the queuine tRNA-ribosyltransferase family.</text>
</comment>
<feature type="binding site" evidence="7">
    <location>
        <position position="311"/>
    </location>
    <ligand>
        <name>Zn(2+)</name>
        <dbReference type="ChEBI" id="CHEBI:29105"/>
    </ligand>
</feature>
<dbReference type="FunFam" id="3.20.20.105:FF:000001">
    <property type="entry name" value="Queuine tRNA-ribosyltransferase"/>
    <property type="match status" value="1"/>
</dbReference>
<feature type="binding site" evidence="7">
    <location>
        <begin position="94"/>
        <end position="98"/>
    </location>
    <ligand>
        <name>substrate</name>
    </ligand>
</feature>
<feature type="region of interest" description="RNA binding" evidence="7">
    <location>
        <begin position="249"/>
        <end position="255"/>
    </location>
</feature>
<accession>A0AA46AIF1</accession>
<dbReference type="InterPro" id="IPR036511">
    <property type="entry name" value="TGT-like_sf"/>
</dbReference>
<dbReference type="InterPro" id="IPR002616">
    <property type="entry name" value="tRNA_ribo_trans-like"/>
</dbReference>
<keyword evidence="1 7" id="KW-0328">Glycosyltransferase</keyword>
<dbReference type="SUPFAM" id="SSF51713">
    <property type="entry name" value="tRNA-guanine transglycosylase"/>
    <property type="match status" value="1"/>
</dbReference>
<dbReference type="HAMAP" id="MF_00168">
    <property type="entry name" value="Q_tRNA_Tgt"/>
    <property type="match status" value="1"/>
</dbReference>
<dbReference type="Gene3D" id="3.20.20.105">
    <property type="entry name" value="Queuine tRNA-ribosyltransferase-like"/>
    <property type="match status" value="1"/>
</dbReference>
<dbReference type="InterPro" id="IPR050076">
    <property type="entry name" value="ArchSynthase1/Queuine_TRR"/>
</dbReference>
<feature type="active site" description="Proton acceptor" evidence="7">
    <location>
        <position position="94"/>
    </location>
</feature>